<feature type="compositionally biased region" description="Polar residues" evidence="1">
    <location>
        <begin position="17"/>
        <end position="28"/>
    </location>
</feature>
<feature type="region of interest" description="Disordered" evidence="1">
    <location>
        <begin position="1"/>
        <end position="41"/>
    </location>
</feature>
<dbReference type="InterPro" id="IPR014980">
    <property type="entry name" value="DOPA_dioxygen"/>
</dbReference>
<name>A0A2P6N7A8_9EUKA</name>
<dbReference type="SUPFAM" id="SSF143410">
    <property type="entry name" value="DOPA-like"/>
    <property type="match status" value="1"/>
</dbReference>
<dbReference type="EMBL" id="MDYQ01000168">
    <property type="protein sequence ID" value="PRP79842.1"/>
    <property type="molecule type" value="Genomic_DNA"/>
</dbReference>
<evidence type="ECO:0000256" key="1">
    <source>
        <dbReference type="SAM" id="MobiDB-lite"/>
    </source>
</evidence>
<dbReference type="OrthoDB" id="9970095at2759"/>
<dbReference type="Pfam" id="PF08883">
    <property type="entry name" value="DOPA_dioxygen"/>
    <property type="match status" value="1"/>
</dbReference>
<organism evidence="2 3">
    <name type="scientific">Planoprotostelium fungivorum</name>
    <dbReference type="NCBI Taxonomy" id="1890364"/>
    <lineage>
        <taxon>Eukaryota</taxon>
        <taxon>Amoebozoa</taxon>
        <taxon>Evosea</taxon>
        <taxon>Variosea</taxon>
        <taxon>Cavosteliida</taxon>
        <taxon>Cavosteliaceae</taxon>
        <taxon>Planoprotostelium</taxon>
    </lineage>
</organism>
<keyword evidence="3" id="KW-1185">Reference proteome</keyword>
<sequence length="194" mass="22040">MGGRQTTQKQTQDKATMSSASQTLIKSATSKEDLLTPPRGFPQPITSYDAHIYFESNEEGTQSAERLRQRIIEEFGNDADKKEGPRGVRVYKLWDHPIGPHTMNMFEADFDSPAIFAKLVPWLQLNRGPHSVLVHPHTGNSYLDHTQHAMWIGQAREYTLWISWVKDHRHDTNIAISTESVLDVGCTSLREVVK</sequence>
<evidence type="ECO:0008006" key="4">
    <source>
        <dbReference type="Google" id="ProtNLM"/>
    </source>
</evidence>
<comment type="caution">
    <text evidence="2">The sequence shown here is derived from an EMBL/GenBank/DDBJ whole genome shotgun (WGS) entry which is preliminary data.</text>
</comment>
<accession>A0A2P6N7A8</accession>
<dbReference type="PANTHER" id="PTHR36423:SF2">
    <property type="entry name" value="AFR070WP"/>
    <property type="match status" value="1"/>
</dbReference>
<dbReference type="Proteomes" id="UP000241769">
    <property type="component" value="Unassembled WGS sequence"/>
</dbReference>
<reference evidence="2 3" key="1">
    <citation type="journal article" date="2018" name="Genome Biol. Evol.">
        <title>Multiple Roots of Fruiting Body Formation in Amoebozoa.</title>
        <authorList>
            <person name="Hillmann F."/>
            <person name="Forbes G."/>
            <person name="Novohradska S."/>
            <person name="Ferling I."/>
            <person name="Riege K."/>
            <person name="Groth M."/>
            <person name="Westermann M."/>
            <person name="Marz M."/>
            <person name="Spaller T."/>
            <person name="Winckler T."/>
            <person name="Schaap P."/>
            <person name="Glockner G."/>
        </authorList>
    </citation>
    <scope>NUCLEOTIDE SEQUENCE [LARGE SCALE GENOMIC DNA]</scope>
    <source>
        <strain evidence="2 3">Jena</strain>
    </source>
</reference>
<feature type="compositionally biased region" description="Low complexity" evidence="1">
    <location>
        <begin position="1"/>
        <end position="16"/>
    </location>
</feature>
<dbReference type="Gene3D" id="3.30.70.1240">
    <property type="entry name" value="DOPA-like domains"/>
    <property type="match status" value="1"/>
</dbReference>
<proteinExistence type="predicted"/>
<dbReference type="InParanoid" id="A0A2P6N7A8"/>
<evidence type="ECO:0000313" key="3">
    <source>
        <dbReference type="Proteomes" id="UP000241769"/>
    </source>
</evidence>
<gene>
    <name evidence="2" type="ORF">PROFUN_12454</name>
</gene>
<dbReference type="AlphaFoldDB" id="A0A2P6N7A8"/>
<dbReference type="PANTHER" id="PTHR36423">
    <property type="entry name" value="AFR070WP"/>
    <property type="match status" value="1"/>
</dbReference>
<dbReference type="InterPro" id="IPR023389">
    <property type="entry name" value="DOPA-like_sf"/>
</dbReference>
<protein>
    <recommendedName>
        <fullName evidence="4">Dopa 4,5-dioxygenase</fullName>
    </recommendedName>
</protein>
<evidence type="ECO:0000313" key="2">
    <source>
        <dbReference type="EMBL" id="PRP79842.1"/>
    </source>
</evidence>